<name>A0A9D1K7Y5_9FIRM</name>
<feature type="transmembrane region" description="Helical" evidence="1">
    <location>
        <begin position="160"/>
        <end position="178"/>
    </location>
</feature>
<proteinExistence type="predicted"/>
<dbReference type="Gene3D" id="1.20.120.1760">
    <property type="match status" value="1"/>
</dbReference>
<reference evidence="2" key="2">
    <citation type="journal article" date="2021" name="PeerJ">
        <title>Extensive microbial diversity within the chicken gut microbiome revealed by metagenomics and culture.</title>
        <authorList>
            <person name="Gilroy R."/>
            <person name="Ravi A."/>
            <person name="Getino M."/>
            <person name="Pursley I."/>
            <person name="Horton D.L."/>
            <person name="Alikhan N.F."/>
            <person name="Baker D."/>
            <person name="Gharbi K."/>
            <person name="Hall N."/>
            <person name="Watson M."/>
            <person name="Adriaenssens E.M."/>
            <person name="Foster-Nyarko E."/>
            <person name="Jarju S."/>
            <person name="Secka A."/>
            <person name="Antonio M."/>
            <person name="Oren A."/>
            <person name="Chaudhuri R.R."/>
            <person name="La Ragione R."/>
            <person name="Hildebrand F."/>
            <person name="Pallen M.J."/>
        </authorList>
    </citation>
    <scope>NUCLEOTIDE SEQUENCE</scope>
    <source>
        <strain evidence="2">ChiHecec3B27-6122</strain>
    </source>
</reference>
<evidence type="ECO:0000313" key="3">
    <source>
        <dbReference type="Proteomes" id="UP000886876"/>
    </source>
</evidence>
<organism evidence="2 3">
    <name type="scientific">Candidatus Scatomorpha pullistercoris</name>
    <dbReference type="NCBI Taxonomy" id="2840929"/>
    <lineage>
        <taxon>Bacteria</taxon>
        <taxon>Bacillati</taxon>
        <taxon>Bacillota</taxon>
        <taxon>Clostridia</taxon>
        <taxon>Eubacteriales</taxon>
        <taxon>Candidatus Scatomorpha</taxon>
    </lineage>
</organism>
<keyword evidence="1" id="KW-0812">Transmembrane</keyword>
<keyword evidence="1" id="KW-0472">Membrane</keyword>
<dbReference type="GO" id="GO:0016020">
    <property type="term" value="C:membrane"/>
    <property type="evidence" value="ECO:0007669"/>
    <property type="project" value="InterPro"/>
</dbReference>
<keyword evidence="1" id="KW-1133">Transmembrane helix</keyword>
<dbReference type="Proteomes" id="UP000886876">
    <property type="component" value="Unassembled WGS sequence"/>
</dbReference>
<dbReference type="AlphaFoldDB" id="A0A9D1K7Y5"/>
<dbReference type="GO" id="GO:0008654">
    <property type="term" value="P:phospholipid biosynthetic process"/>
    <property type="evidence" value="ECO:0007669"/>
    <property type="project" value="InterPro"/>
</dbReference>
<dbReference type="EMBL" id="DVJS01000128">
    <property type="protein sequence ID" value="HIS97348.1"/>
    <property type="molecule type" value="Genomic_DNA"/>
</dbReference>
<evidence type="ECO:0000313" key="2">
    <source>
        <dbReference type="EMBL" id="HIS97348.1"/>
    </source>
</evidence>
<accession>A0A9D1K7Y5</accession>
<dbReference type="InterPro" id="IPR000462">
    <property type="entry name" value="CDP-OH_P_trans"/>
</dbReference>
<reference evidence="2" key="1">
    <citation type="submission" date="2020-10" db="EMBL/GenBank/DDBJ databases">
        <authorList>
            <person name="Gilroy R."/>
        </authorList>
    </citation>
    <scope>NUCLEOTIDE SEQUENCE</scope>
    <source>
        <strain evidence="2">ChiHecec3B27-6122</strain>
    </source>
</reference>
<dbReference type="GO" id="GO:0016780">
    <property type="term" value="F:phosphotransferase activity, for other substituted phosphate groups"/>
    <property type="evidence" value="ECO:0007669"/>
    <property type="project" value="InterPro"/>
</dbReference>
<protein>
    <submittedName>
        <fullName evidence="2">CDP-alcohol phosphatidyltransferase family protein</fullName>
    </submittedName>
</protein>
<feature type="transmembrane region" description="Helical" evidence="1">
    <location>
        <begin position="132"/>
        <end position="154"/>
    </location>
</feature>
<gene>
    <name evidence="2" type="ORF">IAD42_05180</name>
</gene>
<feature type="transmembrane region" description="Helical" evidence="1">
    <location>
        <begin position="7"/>
        <end position="27"/>
    </location>
</feature>
<dbReference type="InterPro" id="IPR043130">
    <property type="entry name" value="CDP-OH_PTrfase_TM_dom"/>
</dbReference>
<dbReference type="Pfam" id="PF01066">
    <property type="entry name" value="CDP-OH_P_transf"/>
    <property type="match status" value="1"/>
</dbReference>
<feature type="transmembrane region" description="Helical" evidence="1">
    <location>
        <begin position="92"/>
        <end position="112"/>
    </location>
</feature>
<sequence>MLGIYNYTVILTYLGMLSSFLGLSFAIGGNMQWALLCLMVSGVCDMFDGKVASTMERTEREKRFGIQIDSLSDLVCFGVLPAVIVYELAGRGPVSLCAGAAYLLCALIRLAWFNVDEEERQTRSTGAREVYLGLPVTTAALLLPLLVGLSKLFGWPAGKLAPALLVLMAAAFLTPFKLKKPALPAKIGMLLCGGAELALLLLMRVDI</sequence>
<comment type="caution">
    <text evidence="2">The sequence shown here is derived from an EMBL/GenBank/DDBJ whole genome shotgun (WGS) entry which is preliminary data.</text>
</comment>
<evidence type="ECO:0000256" key="1">
    <source>
        <dbReference type="SAM" id="Phobius"/>
    </source>
</evidence>
<feature type="transmembrane region" description="Helical" evidence="1">
    <location>
        <begin position="187"/>
        <end position="205"/>
    </location>
</feature>